<keyword evidence="2" id="KW-1185">Reference proteome</keyword>
<sequence>MVDPTADVALLTPVPQQHLESGLKRCAETGFVAFGTDSGMVLSKFRLAVDADHPADILFYASETSKAGPASATYRGRFAGYDGAIAGRAKKAWAQHRPPTTEHDGAWQSFYLVSDLQKLEIAVPLSSLTKHGNKGKIAKAFVPLGPLIIETPF</sequence>
<gene>
    <name evidence="1" type="ORF">GGR88_002844</name>
</gene>
<comment type="caution">
    <text evidence="1">The sequence shown here is derived from an EMBL/GenBank/DDBJ whole genome shotgun (WGS) entry which is preliminary data.</text>
</comment>
<accession>A0ABX0XRR1</accession>
<dbReference type="Proteomes" id="UP000734218">
    <property type="component" value="Unassembled WGS sequence"/>
</dbReference>
<proteinExistence type="predicted"/>
<evidence type="ECO:0000313" key="1">
    <source>
        <dbReference type="EMBL" id="NJC35315.1"/>
    </source>
</evidence>
<organism evidence="1 2">
    <name type="scientific">Sphingomonas jejuensis</name>
    <dbReference type="NCBI Taxonomy" id="904715"/>
    <lineage>
        <taxon>Bacteria</taxon>
        <taxon>Pseudomonadati</taxon>
        <taxon>Pseudomonadota</taxon>
        <taxon>Alphaproteobacteria</taxon>
        <taxon>Sphingomonadales</taxon>
        <taxon>Sphingomonadaceae</taxon>
        <taxon>Sphingomonas</taxon>
    </lineage>
</organism>
<dbReference type="EMBL" id="JAATJE010000003">
    <property type="protein sequence ID" value="NJC35315.1"/>
    <property type="molecule type" value="Genomic_DNA"/>
</dbReference>
<dbReference type="RefSeq" id="WP_167956308.1">
    <property type="nucleotide sequence ID" value="NZ_JAATJE010000003.1"/>
</dbReference>
<protein>
    <submittedName>
        <fullName evidence="1">Uncharacterized protein</fullName>
    </submittedName>
</protein>
<name>A0ABX0XRR1_9SPHN</name>
<reference evidence="1 2" key="1">
    <citation type="submission" date="2020-03" db="EMBL/GenBank/DDBJ databases">
        <title>Genomic Encyclopedia of Type Strains, Phase IV (KMG-IV): sequencing the most valuable type-strain genomes for metagenomic binning, comparative biology and taxonomic classification.</title>
        <authorList>
            <person name="Goeker M."/>
        </authorList>
    </citation>
    <scope>NUCLEOTIDE SEQUENCE [LARGE SCALE GENOMIC DNA]</scope>
    <source>
        <strain evidence="1 2">DSM 27651</strain>
    </source>
</reference>
<evidence type="ECO:0000313" key="2">
    <source>
        <dbReference type="Proteomes" id="UP000734218"/>
    </source>
</evidence>